<gene>
    <name evidence="5" type="primary">rfaH</name>
    <name evidence="5" type="ORF">VA7868_02357</name>
</gene>
<evidence type="ECO:0000256" key="2">
    <source>
        <dbReference type="ARBA" id="ARBA00023015"/>
    </source>
</evidence>
<dbReference type="AlphaFoldDB" id="A0A1M5Z6G9"/>
<accession>A0A1M5Z6G9</accession>
<dbReference type="InterPro" id="IPR043425">
    <property type="entry name" value="NusG-like"/>
</dbReference>
<keyword evidence="6" id="KW-1185">Reference proteome</keyword>
<dbReference type="CDD" id="cd09895">
    <property type="entry name" value="NGN_SP_UpxY"/>
    <property type="match status" value="1"/>
</dbReference>
<protein>
    <submittedName>
        <fullName evidence="5">Transcription antitermination protein RfaH</fullName>
    </submittedName>
</protein>
<feature type="domain" description="NusG-like N-terminal" evidence="4">
    <location>
        <begin position="9"/>
        <end position="101"/>
    </location>
</feature>
<dbReference type="RefSeq" id="WP_073604027.1">
    <property type="nucleotide sequence ID" value="NZ_FQXZ01000023.1"/>
</dbReference>
<dbReference type="InterPro" id="IPR006645">
    <property type="entry name" value="NGN-like_dom"/>
</dbReference>
<dbReference type="SUPFAM" id="SSF82679">
    <property type="entry name" value="N-utilization substance G protein NusG, N-terminal domain"/>
    <property type="match status" value="1"/>
</dbReference>
<dbReference type="EMBL" id="FQXZ01000023">
    <property type="protein sequence ID" value="SHI19857.1"/>
    <property type="molecule type" value="Genomic_DNA"/>
</dbReference>
<dbReference type="STRING" id="1216006.VA7868_02357"/>
<keyword evidence="3" id="KW-0804">Transcription</keyword>
<dbReference type="NCBIfam" id="NF033644">
    <property type="entry name" value="antiterm_UpxY"/>
    <property type="match status" value="1"/>
</dbReference>
<evidence type="ECO:0000256" key="1">
    <source>
        <dbReference type="ARBA" id="ARBA00022814"/>
    </source>
</evidence>
<organism evidence="5 6">
    <name type="scientific">Vibrio aerogenes CECT 7868</name>
    <dbReference type="NCBI Taxonomy" id="1216006"/>
    <lineage>
        <taxon>Bacteria</taxon>
        <taxon>Pseudomonadati</taxon>
        <taxon>Pseudomonadota</taxon>
        <taxon>Gammaproteobacteria</taxon>
        <taxon>Vibrionales</taxon>
        <taxon>Vibrionaceae</taxon>
        <taxon>Vibrio</taxon>
    </lineage>
</organism>
<evidence type="ECO:0000259" key="4">
    <source>
        <dbReference type="Pfam" id="PF02357"/>
    </source>
</evidence>
<sequence>MDDDKTKRHWYAIYTRSHAEKKLSQRLNERGFDTFLPLSASTRNWSDRTKIIHEPLFKSYLFVCSDIHGLHLVKTLPGFAYFLRFGGYPVTIPQQQINRIRTVLKACESTTSIASHYVKGDKVTVIKGPLKEMSGILTEIKGKQQVAIEVSQLNQSMLVSLPPTWIIKTEELR</sequence>
<dbReference type="GO" id="GO:0006354">
    <property type="term" value="P:DNA-templated transcription elongation"/>
    <property type="evidence" value="ECO:0007669"/>
    <property type="project" value="InterPro"/>
</dbReference>
<dbReference type="GO" id="GO:0031564">
    <property type="term" value="P:transcription antitermination"/>
    <property type="evidence" value="ECO:0007669"/>
    <property type="project" value="UniProtKB-KW"/>
</dbReference>
<dbReference type="PANTHER" id="PTHR30265:SF4">
    <property type="entry name" value="KOW MOTIF FAMILY PROTEIN, EXPRESSED"/>
    <property type="match status" value="1"/>
</dbReference>
<dbReference type="SUPFAM" id="SSF50104">
    <property type="entry name" value="Translation proteins SH3-like domain"/>
    <property type="match status" value="1"/>
</dbReference>
<dbReference type="OrthoDB" id="9790639at2"/>
<keyword evidence="2" id="KW-0805">Transcription regulation</keyword>
<name>A0A1M5Z6G9_9VIBR</name>
<dbReference type="PANTHER" id="PTHR30265">
    <property type="entry name" value="RHO-INTERACTING TRANSCRIPTION TERMINATION FACTOR NUSG"/>
    <property type="match status" value="1"/>
</dbReference>
<keyword evidence="1" id="KW-0889">Transcription antitermination</keyword>
<dbReference type="InterPro" id="IPR036735">
    <property type="entry name" value="NGN_dom_sf"/>
</dbReference>
<evidence type="ECO:0000313" key="6">
    <source>
        <dbReference type="Proteomes" id="UP000184608"/>
    </source>
</evidence>
<dbReference type="Proteomes" id="UP000184608">
    <property type="component" value="Unassembled WGS sequence"/>
</dbReference>
<dbReference type="Pfam" id="PF02357">
    <property type="entry name" value="NusG"/>
    <property type="match status" value="1"/>
</dbReference>
<dbReference type="Gene3D" id="3.30.70.940">
    <property type="entry name" value="NusG, N-terminal domain"/>
    <property type="match status" value="1"/>
</dbReference>
<reference evidence="5 6" key="1">
    <citation type="submission" date="2016-11" db="EMBL/GenBank/DDBJ databases">
        <authorList>
            <person name="Jaros S."/>
            <person name="Januszkiewicz K."/>
            <person name="Wedrychowicz H."/>
        </authorList>
    </citation>
    <scope>NUCLEOTIDE SEQUENCE [LARGE SCALE GENOMIC DNA]</scope>
    <source>
        <strain evidence="5 6">CECT 7868</strain>
    </source>
</reference>
<proteinExistence type="predicted"/>
<dbReference type="InterPro" id="IPR008991">
    <property type="entry name" value="Translation_prot_SH3-like_sf"/>
</dbReference>
<evidence type="ECO:0000313" key="5">
    <source>
        <dbReference type="EMBL" id="SHI19857.1"/>
    </source>
</evidence>
<evidence type="ECO:0000256" key="3">
    <source>
        <dbReference type="ARBA" id="ARBA00023163"/>
    </source>
</evidence>